<evidence type="ECO:0008006" key="3">
    <source>
        <dbReference type="Google" id="ProtNLM"/>
    </source>
</evidence>
<evidence type="ECO:0000313" key="1">
    <source>
        <dbReference type="EMBL" id="KIL38361.1"/>
    </source>
</evidence>
<dbReference type="InterPro" id="IPR017853">
    <property type="entry name" value="GH"/>
</dbReference>
<reference evidence="1 2" key="1">
    <citation type="submission" date="2014-12" db="EMBL/GenBank/DDBJ databases">
        <title>Draft genome sequence of Paenibacillus kamchatkensis strain B-2647.</title>
        <authorList>
            <person name="Karlyshev A.V."/>
            <person name="Kudryashova E.B."/>
        </authorList>
    </citation>
    <scope>NUCLEOTIDE SEQUENCE [LARGE SCALE GENOMIC DNA]</scope>
    <source>
        <strain evidence="1 2">VKM B-2647</strain>
    </source>
</reference>
<name>A0ABR5ABL4_9BACL</name>
<organism evidence="1 2">
    <name type="scientific">Gordoniibacillus kamchatkensis</name>
    <dbReference type="NCBI Taxonomy" id="1590651"/>
    <lineage>
        <taxon>Bacteria</taxon>
        <taxon>Bacillati</taxon>
        <taxon>Bacillota</taxon>
        <taxon>Bacilli</taxon>
        <taxon>Bacillales</taxon>
        <taxon>Paenibacillaceae</taxon>
        <taxon>Gordoniibacillus</taxon>
    </lineage>
</organism>
<dbReference type="SUPFAM" id="SSF51445">
    <property type="entry name" value="(Trans)glycosidases"/>
    <property type="match status" value="1"/>
</dbReference>
<sequence length="442" mass="48829">MLVTKENGVLSVKGSRYALTFAADRPFVYVDDAAGNRLLELFPLSGVNPLHGRDDTVRIGTWTAEESGGEVVAALAADSSVWTRKTFRFRCAEDRFRYEAEVEGEGRPAEVNYFGGYYSGHIRWGSGFFWSGQRLRRGFNPEPNGQEANYFAPAEGSVIDLTGVPLPGKGDWFFTPPPFCFAFETESGWLGIGVEAEPGRNRYTELFYRGQQQFGFHLSLAFEGHTEVSGVYELPAIGFDFAENEYAALHAHVEALRQNGYVPARRGGDKPAWWYEPIFCGWGSQCYVAAVEQGHAPSYARQQLYDGFMAALDAHGVTPGIVVLDDKWQAAYGENIADTGKWPDLRGFVDLQHAAGKKVLLWLKAWDPEGVPAEECIRNAAGLPLAFDPTNPAFEARLRARCGACCLPSRERTMRTASKSTSARAFRAAPASALTETRGDWN</sequence>
<protein>
    <recommendedName>
        <fullName evidence="3">Alpha-glucosidase</fullName>
    </recommendedName>
</protein>
<proteinExistence type="predicted"/>
<accession>A0ABR5ABL4</accession>
<dbReference type="Gene3D" id="3.20.20.80">
    <property type="entry name" value="Glycosidases"/>
    <property type="match status" value="1"/>
</dbReference>
<dbReference type="EMBL" id="JXAK01000064">
    <property type="protein sequence ID" value="KIL38361.1"/>
    <property type="molecule type" value="Genomic_DNA"/>
</dbReference>
<comment type="caution">
    <text evidence="1">The sequence shown here is derived from an EMBL/GenBank/DDBJ whole genome shotgun (WGS) entry which is preliminary data.</text>
</comment>
<gene>
    <name evidence="1" type="ORF">SD70_26955</name>
</gene>
<keyword evidence="2" id="KW-1185">Reference proteome</keyword>
<dbReference type="Proteomes" id="UP000031967">
    <property type="component" value="Unassembled WGS sequence"/>
</dbReference>
<dbReference type="RefSeq" id="WP_041051367.1">
    <property type="nucleotide sequence ID" value="NZ_JXAK01000064.1"/>
</dbReference>
<evidence type="ECO:0000313" key="2">
    <source>
        <dbReference type="Proteomes" id="UP000031967"/>
    </source>
</evidence>